<dbReference type="EMBL" id="JH930481">
    <property type="protein sequence ID" value="EKM49482.1"/>
    <property type="molecule type" value="Genomic_DNA"/>
</dbReference>
<accession>K5WGZ7</accession>
<dbReference type="OrthoDB" id="4743193at2759"/>
<dbReference type="AlphaFoldDB" id="K5WGZ7"/>
<dbReference type="GeneID" id="18911683"/>
<reference evidence="3 4" key="1">
    <citation type="journal article" date="2012" name="BMC Genomics">
        <title>Comparative genomics of the white-rot fungi, Phanerochaete carnosa and P. chrysosporium, to elucidate the genetic basis of the distinct wood types they colonize.</title>
        <authorList>
            <person name="Suzuki H."/>
            <person name="MacDonald J."/>
            <person name="Syed K."/>
            <person name="Salamov A."/>
            <person name="Hori C."/>
            <person name="Aerts A."/>
            <person name="Henrissat B."/>
            <person name="Wiebenga A."/>
            <person name="vanKuyk P.A."/>
            <person name="Barry K."/>
            <person name="Lindquist E."/>
            <person name="LaButti K."/>
            <person name="Lapidus A."/>
            <person name="Lucas S."/>
            <person name="Coutinho P."/>
            <person name="Gong Y."/>
            <person name="Samejima M."/>
            <person name="Mahadevan R."/>
            <person name="Abou-Zaid M."/>
            <person name="de Vries R.P."/>
            <person name="Igarashi K."/>
            <person name="Yadav J.S."/>
            <person name="Grigoriev I.V."/>
            <person name="Master E.R."/>
        </authorList>
    </citation>
    <scope>NUCLEOTIDE SEQUENCE [LARGE SCALE GENOMIC DNA]</scope>
    <source>
        <strain evidence="3 4">HHB-10118-sp</strain>
    </source>
</reference>
<proteinExistence type="predicted"/>
<dbReference type="InParanoid" id="K5WGZ7"/>
<name>K5WGZ7_PHACS</name>
<feature type="domain" description="DUF6589" evidence="2">
    <location>
        <begin position="114"/>
        <end position="446"/>
    </location>
</feature>
<dbReference type="STRING" id="650164.K5WGZ7"/>
<dbReference type="InterPro" id="IPR046496">
    <property type="entry name" value="DUF6589"/>
</dbReference>
<dbReference type="Proteomes" id="UP000008370">
    <property type="component" value="Unassembled WGS sequence"/>
</dbReference>
<gene>
    <name evidence="3" type="ORF">PHACADRAFT_201738</name>
</gene>
<dbReference type="Pfam" id="PF20231">
    <property type="entry name" value="DUF6589"/>
    <property type="match status" value="1"/>
</dbReference>
<dbReference type="KEGG" id="pco:PHACADRAFT_201738"/>
<feature type="region of interest" description="Disordered" evidence="1">
    <location>
        <begin position="199"/>
        <end position="229"/>
    </location>
</feature>
<evidence type="ECO:0000259" key="2">
    <source>
        <dbReference type="Pfam" id="PF20231"/>
    </source>
</evidence>
<sequence>MSAIYSAIKLLSDDAMIHLWKLGRRWLVAYCYDNFDVMLKSVKWTQEASRVPLLKHLTSGLFISLPPGTVKADLWCSKYLWQQSCINDTLPDDHPGLALKPEFMRMLELYPQNWEHDQAGMNEMDRWNKWKFASDLILYGPQYFCQFALSLEPPETFDAIPLSKTECTPAKAMNIPNFTVARNIKTIVNLLKQRGIYSEDSAPHRPQTQQTSSSDASDDKDDDDKMKRPKPIDNYIVLFHGDLGTGKRIAQALKHCAIEKSPWDWLQFVIYIFSLFHLKMAYANAIWHMFIQPLLARLNLMSVMHHVTILQEKETGIIGKDPGFWRMHQIITHNRRCRHLNCWQTEIHKCEGHETLENTGERIDTLQSMPERDEQFENGLVINKYYLLYEQLTYAMNVSNTESVEACLVPWTLIFKAVRKHKYAAEMIKHMTNVHFIYPPGLKRVV</sequence>
<dbReference type="RefSeq" id="XP_007402084.1">
    <property type="nucleotide sequence ID" value="XM_007402022.1"/>
</dbReference>
<dbReference type="HOGENOM" id="CLU_009487_0_1_1"/>
<keyword evidence="4" id="KW-1185">Reference proteome</keyword>
<evidence type="ECO:0000256" key="1">
    <source>
        <dbReference type="SAM" id="MobiDB-lite"/>
    </source>
</evidence>
<protein>
    <recommendedName>
        <fullName evidence="2">DUF6589 domain-containing protein</fullName>
    </recommendedName>
</protein>
<evidence type="ECO:0000313" key="3">
    <source>
        <dbReference type="EMBL" id="EKM49482.1"/>
    </source>
</evidence>
<organism evidence="3 4">
    <name type="scientific">Phanerochaete carnosa (strain HHB-10118-sp)</name>
    <name type="common">White-rot fungus</name>
    <name type="synonym">Peniophora carnosa</name>
    <dbReference type="NCBI Taxonomy" id="650164"/>
    <lineage>
        <taxon>Eukaryota</taxon>
        <taxon>Fungi</taxon>
        <taxon>Dikarya</taxon>
        <taxon>Basidiomycota</taxon>
        <taxon>Agaricomycotina</taxon>
        <taxon>Agaricomycetes</taxon>
        <taxon>Polyporales</taxon>
        <taxon>Phanerochaetaceae</taxon>
        <taxon>Phanerochaete</taxon>
    </lineage>
</organism>
<evidence type="ECO:0000313" key="4">
    <source>
        <dbReference type="Proteomes" id="UP000008370"/>
    </source>
</evidence>